<comment type="subcellular location">
    <subcellularLocation>
        <location evidence="1">Nucleus</location>
    </subcellularLocation>
</comment>
<evidence type="ECO:0000313" key="12">
    <source>
        <dbReference type="Proteomes" id="UP001152888"/>
    </source>
</evidence>
<dbReference type="EMBL" id="CAKOFQ010007713">
    <property type="protein sequence ID" value="CAH2006874.1"/>
    <property type="molecule type" value="Genomic_DNA"/>
</dbReference>
<dbReference type="GO" id="GO:0008270">
    <property type="term" value="F:zinc ion binding"/>
    <property type="evidence" value="ECO:0007669"/>
    <property type="project" value="UniProtKB-KW"/>
</dbReference>
<comment type="similarity">
    <text evidence="2">Belongs to the TFIIA subunit 1 family.</text>
</comment>
<dbReference type="PANTHER" id="PTHR12694">
    <property type="entry name" value="TRANSCRIPTION INITIATION FACTOR IIA SUBUNIT 1"/>
    <property type="match status" value="1"/>
</dbReference>
<proteinExistence type="inferred from homology"/>
<dbReference type="GO" id="GO:0005672">
    <property type="term" value="C:transcription factor TFIIA complex"/>
    <property type="evidence" value="ECO:0007669"/>
    <property type="project" value="InterPro"/>
</dbReference>
<evidence type="ECO:0000256" key="5">
    <source>
        <dbReference type="ARBA" id="ARBA00022833"/>
    </source>
</evidence>
<keyword evidence="5" id="KW-0862">Zinc</keyword>
<dbReference type="InterPro" id="IPR004855">
    <property type="entry name" value="TFIIA_asu/bsu"/>
</dbReference>
<comment type="caution">
    <text evidence="11">The sequence shown here is derived from an EMBL/GenBank/DDBJ whole genome shotgun (WGS) entry which is preliminary data.</text>
</comment>
<dbReference type="AlphaFoldDB" id="A0A9P0Q1A4"/>
<gene>
    <name evidence="11" type="ORF">ACAOBT_LOCUS29352</name>
</gene>
<feature type="region of interest" description="Disordered" evidence="9">
    <location>
        <begin position="236"/>
        <end position="256"/>
    </location>
</feature>
<keyword evidence="3" id="KW-0479">Metal-binding</keyword>
<feature type="region of interest" description="Disordered" evidence="9">
    <location>
        <begin position="429"/>
        <end position="519"/>
    </location>
</feature>
<name>A0A9P0Q1A4_ACAOB</name>
<dbReference type="InterPro" id="IPR019787">
    <property type="entry name" value="Znf_PHD-finger"/>
</dbReference>
<reference evidence="11" key="1">
    <citation type="submission" date="2022-03" db="EMBL/GenBank/DDBJ databases">
        <authorList>
            <person name="Sayadi A."/>
        </authorList>
    </citation>
    <scope>NUCLEOTIDE SEQUENCE</scope>
</reference>
<evidence type="ECO:0000256" key="3">
    <source>
        <dbReference type="ARBA" id="ARBA00022723"/>
    </source>
</evidence>
<evidence type="ECO:0000256" key="9">
    <source>
        <dbReference type="SAM" id="MobiDB-lite"/>
    </source>
</evidence>
<evidence type="ECO:0000256" key="8">
    <source>
        <dbReference type="PROSITE-ProRule" id="PRU00146"/>
    </source>
</evidence>
<accession>A0A9P0Q1A4</accession>
<dbReference type="InterPro" id="IPR009088">
    <property type="entry name" value="TFIIA_b-brl"/>
</dbReference>
<dbReference type="Pfam" id="PF03153">
    <property type="entry name" value="TFIIA"/>
    <property type="match status" value="1"/>
</dbReference>
<keyword evidence="4 8" id="KW-0863">Zinc-finger</keyword>
<organism evidence="11 12">
    <name type="scientific">Acanthoscelides obtectus</name>
    <name type="common">Bean weevil</name>
    <name type="synonym">Bruchus obtectus</name>
    <dbReference type="NCBI Taxonomy" id="200917"/>
    <lineage>
        <taxon>Eukaryota</taxon>
        <taxon>Metazoa</taxon>
        <taxon>Ecdysozoa</taxon>
        <taxon>Arthropoda</taxon>
        <taxon>Hexapoda</taxon>
        <taxon>Insecta</taxon>
        <taxon>Pterygota</taxon>
        <taxon>Neoptera</taxon>
        <taxon>Endopterygota</taxon>
        <taxon>Coleoptera</taxon>
        <taxon>Polyphaga</taxon>
        <taxon>Cucujiformia</taxon>
        <taxon>Chrysomeloidea</taxon>
        <taxon>Chrysomelidae</taxon>
        <taxon>Bruchinae</taxon>
        <taxon>Bruchini</taxon>
        <taxon>Acanthoscelides</taxon>
    </lineage>
</organism>
<feature type="domain" description="PHD-type" evidence="10">
    <location>
        <begin position="5"/>
        <end position="62"/>
    </location>
</feature>
<dbReference type="Gene3D" id="2.30.18.10">
    <property type="entry name" value="Transcription factor IIA (TFIIA), beta-barrel domain"/>
    <property type="match status" value="1"/>
</dbReference>
<sequence length="568" mass="63809">MESNNDVCGACECDFTGRRTFIKCNLCSTHFHLACASAKYAWLRIIEECANLLWLCDKCKFKVRSKNVHFKAEVTMLNKEIDCLNIERQLTSKIVQNLEYTNDLLESIIRSKDDFDVNWNFVKCTLCRTKFHLACAYMREAWLNILTECDNLWWLCNKCKFLVRSSNEHHKAEVAMLNKEIDCLSREKQLALRCLEGFEYTNDLMKSLIKNQVLLELKQTWESKLLASKAVQSEQEERVKKQEQQHAASNGFPKVVNNPVPQGVPVQQQPTQQPIAPQIQQIVETKQVPIQITLPPQPGSDGTQRVLTIQVPASALQGNQLQKVLTGPVITATMGLPVTIASSLLQQHVNAALSSQQQAQGQQPTVLKTVGQTDGNCDYEDGAGCSQVRSNDMQIENILVKKIVQGDSMDNDDSDEGFSIEIIVPTTKRNRIVSSQSKRTTHQRPTPGTSSSADPTHPAQCDGAADTSDDDDDASDDADGDDDDPDDDKQDDDDEMEDEGGEEEPLNSEDDVTDDDPADLFETDNIVVCQYDKIIRNRNKWKFYLKDGIMNLNGTDYVFQKATGDAEW</sequence>
<evidence type="ECO:0000256" key="4">
    <source>
        <dbReference type="ARBA" id="ARBA00022771"/>
    </source>
</evidence>
<dbReference type="FunFam" id="2.30.18.10:FF:000002">
    <property type="entry name" value="Transcription initiation factor IIA subunit 1"/>
    <property type="match status" value="1"/>
</dbReference>
<dbReference type="SUPFAM" id="SSF50784">
    <property type="entry name" value="Transcription factor IIA (TFIIA), beta-barrel domain"/>
    <property type="match status" value="1"/>
</dbReference>
<protein>
    <recommendedName>
        <fullName evidence="10">PHD-type domain-containing protein</fullName>
    </recommendedName>
</protein>
<dbReference type="GO" id="GO:0006367">
    <property type="term" value="P:transcription initiation at RNA polymerase II promoter"/>
    <property type="evidence" value="ECO:0007669"/>
    <property type="project" value="InterPro"/>
</dbReference>
<keyword evidence="7" id="KW-0539">Nucleus</keyword>
<evidence type="ECO:0000256" key="6">
    <source>
        <dbReference type="ARBA" id="ARBA00023163"/>
    </source>
</evidence>
<dbReference type="SUPFAM" id="SSF57903">
    <property type="entry name" value="FYVE/PHD zinc finger"/>
    <property type="match status" value="1"/>
</dbReference>
<dbReference type="OrthoDB" id="6275927at2759"/>
<keyword evidence="12" id="KW-1185">Reference proteome</keyword>
<dbReference type="CDD" id="cd07976">
    <property type="entry name" value="TFIIA_alpha_beta_like"/>
    <property type="match status" value="1"/>
</dbReference>
<evidence type="ECO:0000313" key="11">
    <source>
        <dbReference type="EMBL" id="CAH2006874.1"/>
    </source>
</evidence>
<evidence type="ECO:0000256" key="2">
    <source>
        <dbReference type="ARBA" id="ARBA00010059"/>
    </source>
</evidence>
<evidence type="ECO:0000256" key="1">
    <source>
        <dbReference type="ARBA" id="ARBA00004123"/>
    </source>
</evidence>
<dbReference type="SMART" id="SM01371">
    <property type="entry name" value="TFIIA"/>
    <property type="match status" value="1"/>
</dbReference>
<dbReference type="InterPro" id="IPR011011">
    <property type="entry name" value="Znf_FYVE_PHD"/>
</dbReference>
<dbReference type="PROSITE" id="PS50016">
    <property type="entry name" value="ZF_PHD_2"/>
    <property type="match status" value="1"/>
</dbReference>
<dbReference type="PANTHER" id="PTHR12694:SF8">
    <property type="entry name" value="TRANSCRIPTION INITIATION FACTOR IIA SUBUNIT 1"/>
    <property type="match status" value="1"/>
</dbReference>
<keyword evidence="6" id="KW-0804">Transcription</keyword>
<evidence type="ECO:0000259" key="10">
    <source>
        <dbReference type="PROSITE" id="PS50016"/>
    </source>
</evidence>
<dbReference type="InterPro" id="IPR019786">
    <property type="entry name" value="Zinc_finger_PHD-type_CS"/>
</dbReference>
<dbReference type="PROSITE" id="PS01359">
    <property type="entry name" value="ZF_PHD_1"/>
    <property type="match status" value="1"/>
</dbReference>
<feature type="compositionally biased region" description="Polar residues" evidence="9">
    <location>
        <begin position="432"/>
        <end position="454"/>
    </location>
</feature>
<dbReference type="Proteomes" id="UP001152888">
    <property type="component" value="Unassembled WGS sequence"/>
</dbReference>
<evidence type="ECO:0000256" key="7">
    <source>
        <dbReference type="ARBA" id="ARBA00023242"/>
    </source>
</evidence>
<feature type="compositionally biased region" description="Acidic residues" evidence="9">
    <location>
        <begin position="467"/>
        <end position="519"/>
    </location>
</feature>